<feature type="transmembrane region" description="Helical" evidence="1">
    <location>
        <begin position="6"/>
        <end position="25"/>
    </location>
</feature>
<keyword evidence="4" id="KW-1185">Reference proteome</keyword>
<sequence length="385" mass="43386">MKTLLAIGFYLLQPALWIAIIRVFVTSNRRISRERKSFTSAVYSDHFEWRHFLTGGIEIGLILSLISGLVGLTLPLSSVVLYEIVVAISLIIVPGAIFPVLIVLGVILVAQFMPQMETEWLQPVANVFGASRADTALGNGLLWLTLVLLGIAIFVWQYAGRFPSPQLVDERRGKQIANYPWRELLLAPLVILIPGSAISNVLPFWPLFQIQGQSYTILVLPLLIGVRFTVFRRVPREVYQRLGRQLSGLAGLGLLTVMLTYFIPAVAWVGIIILCVGYLWLLWRTKQGDRHYPFWYSKVDNGIRVLGIRPNTPATKMNLHIGDVILECNHKKVRSETELYEALLINPTYCHLKVQDRDGNFQITETAIYTGAPHEIGIVLFQDQN</sequence>
<evidence type="ECO:0000259" key="2">
    <source>
        <dbReference type="SMART" id="SM00228"/>
    </source>
</evidence>
<dbReference type="InterPro" id="IPR036034">
    <property type="entry name" value="PDZ_sf"/>
</dbReference>
<name>A0A2V1MZA8_9LACO</name>
<dbReference type="GO" id="GO:0006508">
    <property type="term" value="P:proteolysis"/>
    <property type="evidence" value="ECO:0007669"/>
    <property type="project" value="UniProtKB-KW"/>
</dbReference>
<dbReference type="SMART" id="SM00228">
    <property type="entry name" value="PDZ"/>
    <property type="match status" value="1"/>
</dbReference>
<feature type="transmembrane region" description="Helical" evidence="1">
    <location>
        <begin position="185"/>
        <end position="208"/>
    </location>
</feature>
<dbReference type="InterPro" id="IPR001478">
    <property type="entry name" value="PDZ"/>
</dbReference>
<protein>
    <submittedName>
        <fullName evidence="3">Serine protease</fullName>
    </submittedName>
</protein>
<keyword evidence="1" id="KW-1133">Transmembrane helix</keyword>
<keyword evidence="3" id="KW-0378">Hydrolase</keyword>
<gene>
    <name evidence="3" type="ORF">DCM90_08175</name>
</gene>
<evidence type="ECO:0000256" key="1">
    <source>
        <dbReference type="SAM" id="Phobius"/>
    </source>
</evidence>
<dbReference type="GO" id="GO:0008233">
    <property type="term" value="F:peptidase activity"/>
    <property type="evidence" value="ECO:0007669"/>
    <property type="project" value="UniProtKB-KW"/>
</dbReference>
<feature type="transmembrane region" description="Helical" evidence="1">
    <location>
        <begin position="254"/>
        <end position="281"/>
    </location>
</feature>
<dbReference type="Proteomes" id="UP000245080">
    <property type="component" value="Unassembled WGS sequence"/>
</dbReference>
<keyword evidence="3" id="KW-0645">Protease</keyword>
<feature type="transmembrane region" description="Helical" evidence="1">
    <location>
        <begin position="52"/>
        <end position="72"/>
    </location>
</feature>
<keyword evidence="1" id="KW-0472">Membrane</keyword>
<comment type="caution">
    <text evidence="3">The sequence shown here is derived from an EMBL/GenBank/DDBJ whole genome shotgun (WGS) entry which is preliminary data.</text>
</comment>
<dbReference type="AlphaFoldDB" id="A0A2V1MZA8"/>
<accession>A0A2V1MZA8</accession>
<organism evidence="3 4">
    <name type="scientific">Levilactobacillus bambusae</name>
    <dbReference type="NCBI Taxonomy" id="2024736"/>
    <lineage>
        <taxon>Bacteria</taxon>
        <taxon>Bacillati</taxon>
        <taxon>Bacillota</taxon>
        <taxon>Bacilli</taxon>
        <taxon>Lactobacillales</taxon>
        <taxon>Lactobacillaceae</taxon>
        <taxon>Levilactobacillus</taxon>
    </lineage>
</organism>
<dbReference type="SUPFAM" id="SSF50156">
    <property type="entry name" value="PDZ domain-like"/>
    <property type="match status" value="1"/>
</dbReference>
<proteinExistence type="predicted"/>
<evidence type="ECO:0000313" key="4">
    <source>
        <dbReference type="Proteomes" id="UP000245080"/>
    </source>
</evidence>
<dbReference type="OrthoDB" id="198399at2"/>
<feature type="transmembrane region" description="Helical" evidence="1">
    <location>
        <begin position="84"/>
        <end position="110"/>
    </location>
</feature>
<keyword evidence="1" id="KW-0812">Transmembrane</keyword>
<dbReference type="Pfam" id="PF13180">
    <property type="entry name" value="PDZ_2"/>
    <property type="match status" value="1"/>
</dbReference>
<dbReference type="Gene3D" id="2.30.42.10">
    <property type="match status" value="1"/>
</dbReference>
<evidence type="ECO:0000313" key="3">
    <source>
        <dbReference type="EMBL" id="PWF99419.1"/>
    </source>
</evidence>
<dbReference type="RefSeq" id="WP_109250877.1">
    <property type="nucleotide sequence ID" value="NZ_QCXQ01000006.1"/>
</dbReference>
<feature type="transmembrane region" description="Helical" evidence="1">
    <location>
        <begin position="141"/>
        <end position="159"/>
    </location>
</feature>
<feature type="domain" description="PDZ" evidence="2">
    <location>
        <begin position="292"/>
        <end position="358"/>
    </location>
</feature>
<reference evidence="3 4" key="1">
    <citation type="journal article" date="2018" name="Int. J. Syst. Evol. Microbiol.">
        <title>Lactobacillus bambusae sp. nov., isolated from a traditional fermented Ma-bamboo shoots of Taiwan.</title>
        <authorList>
            <person name="Wang L.-T."/>
        </authorList>
    </citation>
    <scope>NUCLEOTIDE SEQUENCE [LARGE SCALE GENOMIC DNA]</scope>
    <source>
        <strain evidence="3 4">BS-W1</strain>
    </source>
</reference>
<feature type="transmembrane region" description="Helical" evidence="1">
    <location>
        <begin position="215"/>
        <end position="234"/>
    </location>
</feature>
<dbReference type="EMBL" id="QCXQ01000006">
    <property type="protein sequence ID" value="PWF99419.1"/>
    <property type="molecule type" value="Genomic_DNA"/>
</dbReference>